<dbReference type="RefSeq" id="WP_057868756.1">
    <property type="nucleotide sequence ID" value="NZ_AZDX01000003.1"/>
</dbReference>
<keyword evidence="2" id="KW-1185">Reference proteome</keyword>
<dbReference type="STRING" id="1423759.FC92_GL001041"/>
<accession>A0A0R1MQG3</accession>
<evidence type="ECO:0000313" key="1">
    <source>
        <dbReference type="EMBL" id="KRL07972.1"/>
    </source>
</evidence>
<dbReference type="AlphaFoldDB" id="A0A0R1MQG3"/>
<sequence length="72" mass="8217">MTKQKMVYVVHNSAGIASVYTKIEDARKDAKFLGAHTTLVPLRTSALVNLDYLQTNIVQEDRRKVNDVQRKK</sequence>
<name>A0A0R1MQG3_9LACO</name>
<dbReference type="EMBL" id="AZDX01000003">
    <property type="protein sequence ID" value="KRL07972.1"/>
    <property type="molecule type" value="Genomic_DNA"/>
</dbReference>
<gene>
    <name evidence="1" type="ORF">FC92_GL001041</name>
</gene>
<dbReference type="Proteomes" id="UP000051448">
    <property type="component" value="Unassembled WGS sequence"/>
</dbReference>
<dbReference type="GeneID" id="98309565"/>
<protein>
    <submittedName>
        <fullName evidence="1">Uncharacterized protein</fullName>
    </submittedName>
</protein>
<dbReference type="PATRIC" id="fig|1423759.3.peg.1098"/>
<comment type="caution">
    <text evidence="1">The sequence shown here is derived from an EMBL/GenBank/DDBJ whole genome shotgun (WGS) entry which is preliminary data.</text>
</comment>
<reference evidence="1 2" key="1">
    <citation type="journal article" date="2015" name="Genome Announc.">
        <title>Expanding the biotechnology potential of lactobacilli through comparative genomics of 213 strains and associated genera.</title>
        <authorList>
            <person name="Sun Z."/>
            <person name="Harris H.M."/>
            <person name="McCann A."/>
            <person name="Guo C."/>
            <person name="Argimon S."/>
            <person name="Zhang W."/>
            <person name="Yang X."/>
            <person name="Jeffery I.B."/>
            <person name="Cooney J.C."/>
            <person name="Kagawa T.F."/>
            <person name="Liu W."/>
            <person name="Song Y."/>
            <person name="Salvetti E."/>
            <person name="Wrobel A."/>
            <person name="Rasinkangas P."/>
            <person name="Parkhill J."/>
            <person name="Rea M.C."/>
            <person name="O'Sullivan O."/>
            <person name="Ritari J."/>
            <person name="Douillard F.P."/>
            <person name="Paul Ross R."/>
            <person name="Yang R."/>
            <person name="Briner A.E."/>
            <person name="Felis G.E."/>
            <person name="de Vos W.M."/>
            <person name="Barrangou R."/>
            <person name="Klaenhammer T.R."/>
            <person name="Caufield P.W."/>
            <person name="Cui Y."/>
            <person name="Zhang H."/>
            <person name="O'Toole P.W."/>
        </authorList>
    </citation>
    <scope>NUCLEOTIDE SEQUENCE [LARGE SCALE GENOMIC DNA]</scope>
    <source>
        <strain evidence="1 2">DSM 19519</strain>
    </source>
</reference>
<organism evidence="1 2">
    <name type="scientific">Liquorilactobacillus hordei DSM 19519</name>
    <dbReference type="NCBI Taxonomy" id="1423759"/>
    <lineage>
        <taxon>Bacteria</taxon>
        <taxon>Bacillati</taxon>
        <taxon>Bacillota</taxon>
        <taxon>Bacilli</taxon>
        <taxon>Lactobacillales</taxon>
        <taxon>Lactobacillaceae</taxon>
        <taxon>Liquorilactobacillus</taxon>
    </lineage>
</organism>
<proteinExistence type="predicted"/>
<evidence type="ECO:0000313" key="2">
    <source>
        <dbReference type="Proteomes" id="UP000051448"/>
    </source>
</evidence>